<dbReference type="NCBIfam" id="TIGR00247">
    <property type="entry name" value="endolytic transglycosylase MltG"/>
    <property type="match status" value="1"/>
</dbReference>
<dbReference type="InterPro" id="IPR003770">
    <property type="entry name" value="MLTG-like"/>
</dbReference>
<keyword evidence="7" id="KW-0997">Cell inner membrane</keyword>
<name>A0A127F9A1_STEDE</name>
<dbReference type="GO" id="GO:0005886">
    <property type="term" value="C:plasma membrane"/>
    <property type="evidence" value="ECO:0007669"/>
    <property type="project" value="UniProtKB-UniRule"/>
</dbReference>
<evidence type="ECO:0000256" key="2">
    <source>
        <dbReference type="ARBA" id="ARBA00022692"/>
    </source>
</evidence>
<dbReference type="EC" id="4.2.2.29" evidence="7"/>
<evidence type="ECO:0000256" key="5">
    <source>
        <dbReference type="ARBA" id="ARBA00023239"/>
    </source>
</evidence>
<organism evidence="8 9">
    <name type="scientific">Steroidobacter denitrificans</name>
    <dbReference type="NCBI Taxonomy" id="465721"/>
    <lineage>
        <taxon>Bacteria</taxon>
        <taxon>Pseudomonadati</taxon>
        <taxon>Pseudomonadota</taxon>
        <taxon>Gammaproteobacteria</taxon>
        <taxon>Steroidobacterales</taxon>
        <taxon>Steroidobacteraceae</taxon>
        <taxon>Steroidobacter</taxon>
    </lineage>
</organism>
<sequence length="339" mass="37523">MRLLLRTLGALLLLALIAAAFLSAWSYQWLRSPIAGLQQATTIEVTKGSSLRAVAASLHAQGLLDQPYIWVAWARLAGDAQGIKAGEYLLQPGLTPAELLELLHSGQVVLHAVTFVEGSTFGDIRKVLLANPSIDTEYAHLPDERIMQALGVPELHPEGQFFPDTYHFARGTRDLDILAMAHRRLQQELEAAWRARAPDLPLAGAYEALILASIIEKETALDSERGRIAGVFLERLRRGMRLQTDPTVIYGMLEAYDGNLRRADLTRDTPYNTYTRAGLPPTPIAMPSLQSLHAAVQPEISNALFFVATGEGDGSHYFSATLAEHNEAVRRYLRRLRQR</sequence>
<dbReference type="PANTHER" id="PTHR30518:SF2">
    <property type="entry name" value="ENDOLYTIC MUREIN TRANSGLYCOSYLASE"/>
    <property type="match status" value="1"/>
</dbReference>
<keyword evidence="6 7" id="KW-0961">Cell wall biogenesis/degradation</keyword>
<feature type="site" description="Important for catalytic activity" evidence="7">
    <location>
        <position position="218"/>
    </location>
</feature>
<protein>
    <recommendedName>
        <fullName evidence="7">Endolytic murein transglycosylase</fullName>
        <ecNumber evidence="7">4.2.2.29</ecNumber>
    </recommendedName>
    <alternativeName>
        <fullName evidence="7">Peptidoglycan lytic transglycosylase</fullName>
    </alternativeName>
    <alternativeName>
        <fullName evidence="7">Peptidoglycan polymerization terminase</fullName>
    </alternativeName>
</protein>
<gene>
    <name evidence="7" type="primary">mltG</name>
    <name evidence="8" type="ORF">ACG33_07770</name>
</gene>
<keyword evidence="2 7" id="KW-0812">Transmembrane</keyword>
<dbReference type="EMBL" id="CP011971">
    <property type="protein sequence ID" value="AMN46994.1"/>
    <property type="molecule type" value="Genomic_DNA"/>
</dbReference>
<keyword evidence="9" id="KW-1185">Reference proteome</keyword>
<dbReference type="Proteomes" id="UP000070250">
    <property type="component" value="Chromosome"/>
</dbReference>
<keyword evidence="5 7" id="KW-0456">Lyase</keyword>
<evidence type="ECO:0000256" key="1">
    <source>
        <dbReference type="ARBA" id="ARBA00022475"/>
    </source>
</evidence>
<dbReference type="OrthoDB" id="9814591at2"/>
<comment type="function">
    <text evidence="7">Functions as a peptidoglycan terminase that cleaves nascent peptidoglycan strands endolytically to terminate their elongation.</text>
</comment>
<dbReference type="GO" id="GO:0071555">
    <property type="term" value="P:cell wall organization"/>
    <property type="evidence" value="ECO:0007669"/>
    <property type="project" value="UniProtKB-KW"/>
</dbReference>
<dbReference type="GO" id="GO:0008932">
    <property type="term" value="F:lytic endotransglycosylase activity"/>
    <property type="evidence" value="ECO:0007669"/>
    <property type="project" value="UniProtKB-UniRule"/>
</dbReference>
<reference evidence="8 9" key="1">
    <citation type="submission" date="2015-06" db="EMBL/GenBank/DDBJ databases">
        <title>A Comprehensive Approach to Explore the Metabolic and Phylogenetic Diversity of Bacterial Steroid Degradation in the Environment: Testosterone as an Example.</title>
        <authorList>
            <person name="Yang F.-C."/>
            <person name="Chen Y.-L."/>
            <person name="Yu C.-P."/>
            <person name="Tang S.-L."/>
            <person name="Wang P.-H."/>
            <person name="Ismail W."/>
            <person name="Wang C.-H."/>
            <person name="Yang C.-Y."/>
            <person name="Chiang Y.-R."/>
        </authorList>
    </citation>
    <scope>NUCLEOTIDE SEQUENCE [LARGE SCALE GENOMIC DNA]</scope>
    <source>
        <strain evidence="8 9">DSM 18526</strain>
    </source>
</reference>
<proteinExistence type="inferred from homology"/>
<evidence type="ECO:0000313" key="8">
    <source>
        <dbReference type="EMBL" id="AMN46994.1"/>
    </source>
</evidence>
<evidence type="ECO:0000256" key="7">
    <source>
        <dbReference type="HAMAP-Rule" id="MF_02065"/>
    </source>
</evidence>
<dbReference type="GO" id="GO:0009252">
    <property type="term" value="P:peptidoglycan biosynthetic process"/>
    <property type="evidence" value="ECO:0007669"/>
    <property type="project" value="UniProtKB-UniRule"/>
</dbReference>
<dbReference type="KEGG" id="sdf:ACG33_07770"/>
<accession>A0A127F9A1</accession>
<evidence type="ECO:0000313" key="9">
    <source>
        <dbReference type="Proteomes" id="UP000070250"/>
    </source>
</evidence>
<dbReference type="STRING" id="465721.ACG33_07770"/>
<dbReference type="CDD" id="cd08010">
    <property type="entry name" value="MltG_like"/>
    <property type="match status" value="1"/>
</dbReference>
<keyword evidence="1 7" id="KW-1003">Cell membrane</keyword>
<dbReference type="PATRIC" id="fig|465721.4.peg.1649"/>
<dbReference type="Gene3D" id="3.30.160.60">
    <property type="entry name" value="Classic Zinc Finger"/>
    <property type="match status" value="1"/>
</dbReference>
<keyword evidence="3 7" id="KW-1133">Transmembrane helix</keyword>
<comment type="catalytic activity">
    <reaction evidence="7">
        <text>a peptidoglycan chain = a peptidoglycan chain with N-acetyl-1,6-anhydromuramyl-[peptide] at the reducing end + a peptidoglycan chain with N-acetylglucosamine at the non-reducing end.</text>
        <dbReference type="EC" id="4.2.2.29"/>
    </reaction>
</comment>
<evidence type="ECO:0000256" key="6">
    <source>
        <dbReference type="ARBA" id="ARBA00023316"/>
    </source>
</evidence>
<evidence type="ECO:0000256" key="3">
    <source>
        <dbReference type="ARBA" id="ARBA00022989"/>
    </source>
</evidence>
<dbReference type="Pfam" id="PF02618">
    <property type="entry name" value="YceG"/>
    <property type="match status" value="1"/>
</dbReference>
<keyword evidence="4 7" id="KW-0472">Membrane</keyword>
<dbReference type="Gene3D" id="3.30.1490.480">
    <property type="entry name" value="Endolytic murein transglycosylase"/>
    <property type="match status" value="1"/>
</dbReference>
<dbReference type="PANTHER" id="PTHR30518">
    <property type="entry name" value="ENDOLYTIC MUREIN TRANSGLYCOSYLASE"/>
    <property type="match status" value="1"/>
</dbReference>
<comment type="similarity">
    <text evidence="7">Belongs to the transglycosylase MltG family.</text>
</comment>
<dbReference type="HAMAP" id="MF_02065">
    <property type="entry name" value="MltG"/>
    <property type="match status" value="1"/>
</dbReference>
<evidence type="ECO:0000256" key="4">
    <source>
        <dbReference type="ARBA" id="ARBA00023136"/>
    </source>
</evidence>
<dbReference type="AlphaFoldDB" id="A0A127F9A1"/>